<keyword evidence="3" id="KW-0732">Signal</keyword>
<evidence type="ECO:0000313" key="4">
    <source>
        <dbReference type="EMBL" id="AOM77942.1"/>
    </source>
</evidence>
<accession>A0A1D7QGZ3</accession>
<dbReference type="AlphaFoldDB" id="A0A1D7QGZ3"/>
<reference evidence="4 5" key="1">
    <citation type="submission" date="2016-08" db="EMBL/GenBank/DDBJ databases">
        <authorList>
            <person name="Seilhamer J.J."/>
        </authorList>
    </citation>
    <scope>NUCLEOTIDE SEQUENCE [LARGE SCALE GENOMIC DNA]</scope>
    <source>
        <strain evidence="4 5">DX4</strain>
    </source>
</reference>
<dbReference type="EMBL" id="CP017141">
    <property type="protein sequence ID" value="AOM77942.1"/>
    <property type="molecule type" value="Genomic_DNA"/>
</dbReference>
<dbReference type="KEGG" id="psty:BFS30_12605"/>
<evidence type="ECO:0008006" key="6">
    <source>
        <dbReference type="Google" id="ProtNLM"/>
    </source>
</evidence>
<proteinExistence type="predicted"/>
<dbReference type="RefSeq" id="WP_069379627.1">
    <property type="nucleotide sequence ID" value="NZ_CP017141.1"/>
</dbReference>
<evidence type="ECO:0000313" key="5">
    <source>
        <dbReference type="Proteomes" id="UP000094313"/>
    </source>
</evidence>
<feature type="signal peptide" evidence="3">
    <location>
        <begin position="1"/>
        <end position="20"/>
    </location>
</feature>
<evidence type="ECO:0000256" key="2">
    <source>
        <dbReference type="SAM" id="Phobius"/>
    </source>
</evidence>
<keyword evidence="5" id="KW-1185">Reference proteome</keyword>
<evidence type="ECO:0000256" key="3">
    <source>
        <dbReference type="SAM" id="SignalP"/>
    </source>
</evidence>
<keyword evidence="1" id="KW-0175">Coiled coil</keyword>
<protein>
    <recommendedName>
        <fullName evidence="6">tRNA (Guanine-N1)-methyltransferase</fullName>
    </recommendedName>
</protein>
<dbReference type="Proteomes" id="UP000094313">
    <property type="component" value="Chromosome"/>
</dbReference>
<name>A0A1D7QGZ3_9SPHI</name>
<evidence type="ECO:0000256" key="1">
    <source>
        <dbReference type="SAM" id="Coils"/>
    </source>
</evidence>
<gene>
    <name evidence="4" type="ORF">BFS30_12605</name>
</gene>
<feature type="chain" id="PRO_5009098585" description="tRNA (Guanine-N1)-methyltransferase" evidence="3">
    <location>
        <begin position="21"/>
        <end position="202"/>
    </location>
</feature>
<feature type="coiled-coil region" evidence="1">
    <location>
        <begin position="162"/>
        <end position="200"/>
    </location>
</feature>
<dbReference type="OrthoDB" id="981213at2"/>
<organism evidence="4 5">
    <name type="scientific">Pedobacter steynii</name>
    <dbReference type="NCBI Taxonomy" id="430522"/>
    <lineage>
        <taxon>Bacteria</taxon>
        <taxon>Pseudomonadati</taxon>
        <taxon>Bacteroidota</taxon>
        <taxon>Sphingobacteriia</taxon>
        <taxon>Sphingobacteriales</taxon>
        <taxon>Sphingobacteriaceae</taxon>
        <taxon>Pedobacter</taxon>
    </lineage>
</organism>
<keyword evidence="2" id="KW-1133">Transmembrane helix</keyword>
<keyword evidence="2" id="KW-0472">Membrane</keyword>
<feature type="transmembrane region" description="Helical" evidence="2">
    <location>
        <begin position="128"/>
        <end position="149"/>
    </location>
</feature>
<keyword evidence="2" id="KW-0812">Transmembrane</keyword>
<sequence>MKKLIFAIIAVLLLNLNAQSQIPADSAKAAPGLRGQYEFMLSKSKTINGYKLINPSRLAGLWKSVADSLNTNRRQLSTVKSKLAEQEKTIATLKGQISGTESSLATSNAKLNEISFLGISFTKSNYNVIVWSLILVLAAALAIVILRSAKHIHEANYRSSLYEEISQEYQSYKMKANDKEKKLARELQDERNKLDELKNRGR</sequence>